<evidence type="ECO:0000313" key="2">
    <source>
        <dbReference type="EMBL" id="KKM00366.1"/>
    </source>
</evidence>
<proteinExistence type="predicted"/>
<dbReference type="PANTHER" id="PTHR38755">
    <property type="entry name" value="5,10-METHYLENETETRAHYDROFOLATE REDUCTASE"/>
    <property type="match status" value="1"/>
</dbReference>
<accession>A0A0F9J373</accession>
<dbReference type="EMBL" id="LAZR01017452">
    <property type="protein sequence ID" value="KKM00366.1"/>
    <property type="molecule type" value="Genomic_DNA"/>
</dbReference>
<evidence type="ECO:0000259" key="1">
    <source>
        <dbReference type="Pfam" id="PF12225"/>
    </source>
</evidence>
<feature type="domain" description="Methylene-tetrahydrofolate reductase C-terminal-like" evidence="1">
    <location>
        <begin position="105"/>
        <end position="197"/>
    </location>
</feature>
<comment type="caution">
    <text evidence="2">The sequence shown here is derived from an EMBL/GenBank/DDBJ whole genome shotgun (WGS) entry which is preliminary data.</text>
</comment>
<reference evidence="2" key="1">
    <citation type="journal article" date="2015" name="Nature">
        <title>Complex archaea that bridge the gap between prokaryotes and eukaryotes.</title>
        <authorList>
            <person name="Spang A."/>
            <person name="Saw J.H."/>
            <person name="Jorgensen S.L."/>
            <person name="Zaremba-Niedzwiedzka K."/>
            <person name="Martijn J."/>
            <person name="Lind A.E."/>
            <person name="van Eijk R."/>
            <person name="Schleper C."/>
            <person name="Guy L."/>
            <person name="Ettema T.J."/>
        </authorList>
    </citation>
    <scope>NUCLEOTIDE SEQUENCE</scope>
</reference>
<dbReference type="PANTHER" id="PTHR38755:SF1">
    <property type="entry name" value="METHYLENE-TETRAHYDROFOLATE REDUCTASE C-TERMINAL DOMAIN-CONTAINING PROTEIN"/>
    <property type="match status" value="1"/>
</dbReference>
<dbReference type="AlphaFoldDB" id="A0A0F9J373"/>
<organism evidence="2">
    <name type="scientific">marine sediment metagenome</name>
    <dbReference type="NCBI Taxonomy" id="412755"/>
    <lineage>
        <taxon>unclassified sequences</taxon>
        <taxon>metagenomes</taxon>
        <taxon>ecological metagenomes</taxon>
    </lineage>
</organism>
<dbReference type="InterPro" id="IPR022026">
    <property type="entry name" value="DUF5981"/>
</dbReference>
<gene>
    <name evidence="2" type="ORF">LCGC14_1805140</name>
</gene>
<sequence>MLVTQIKPEKEILERISGKNVFVFVCPGCREVYFPQEKVEEFIQSLPADRVRSANLDYLCNREFVREYVQGYSSEIERADAVLVFSCGVGTQVISSLLENKIVYAGCDTLYLDGFQGLTVQNFNCDQCGECYLNHTGGICPVTHCAKGLINGPCGGAKDGKCEVNPDADCAWILIYKRLKKLGKLHLLKEILPARDYHKIITESLARKKL</sequence>
<dbReference type="Pfam" id="PF12225">
    <property type="entry name" value="DUF5981"/>
    <property type="match status" value="1"/>
</dbReference>
<protein>
    <recommendedName>
        <fullName evidence="1">Methylene-tetrahydrofolate reductase C-terminal-like domain-containing protein</fullName>
    </recommendedName>
</protein>
<name>A0A0F9J373_9ZZZZ</name>